<keyword evidence="2" id="KW-1185">Reference proteome</keyword>
<dbReference type="Proteomes" id="UP001165489">
    <property type="component" value="Unassembled WGS sequence"/>
</dbReference>
<name>A0ABS9V5U2_9BACT</name>
<organism evidence="1 2">
    <name type="scientific">Belliella filtrata</name>
    <dbReference type="NCBI Taxonomy" id="2923435"/>
    <lineage>
        <taxon>Bacteria</taxon>
        <taxon>Pseudomonadati</taxon>
        <taxon>Bacteroidota</taxon>
        <taxon>Cytophagia</taxon>
        <taxon>Cytophagales</taxon>
        <taxon>Cyclobacteriaceae</taxon>
        <taxon>Belliella</taxon>
    </lineage>
</organism>
<protein>
    <recommendedName>
        <fullName evidence="3">DUF2490 domain-containing protein</fullName>
    </recommendedName>
</protein>
<dbReference type="RefSeq" id="WP_241349687.1">
    <property type="nucleotide sequence ID" value="NZ_JAKZGP010000070.1"/>
</dbReference>
<accession>A0ABS9V5U2</accession>
<gene>
    <name evidence="1" type="ORF">MM239_18150</name>
</gene>
<evidence type="ECO:0008006" key="3">
    <source>
        <dbReference type="Google" id="ProtNLM"/>
    </source>
</evidence>
<evidence type="ECO:0000313" key="1">
    <source>
        <dbReference type="EMBL" id="MCH7411323.1"/>
    </source>
</evidence>
<comment type="caution">
    <text evidence="1">The sequence shown here is derived from an EMBL/GenBank/DDBJ whole genome shotgun (WGS) entry which is preliminary data.</text>
</comment>
<dbReference type="EMBL" id="JAKZGP010000070">
    <property type="protein sequence ID" value="MCH7411323.1"/>
    <property type="molecule type" value="Genomic_DNA"/>
</dbReference>
<evidence type="ECO:0000313" key="2">
    <source>
        <dbReference type="Proteomes" id="UP001165489"/>
    </source>
</evidence>
<proteinExistence type="predicted"/>
<sequence length="271" mass="31965">MKINWGSKIWIENFRLCCITFLIIIQSPCYGQNLLADHKSRQVNFLSGYIQQKELNLMPKVHSGFQYVLEYQVDSEMKYLRRFRARFGVSPLTTPWETSGFSANLEIQASYFQFIQILNTQNWKVWTGPFGRLTYNTSFYPNWDESHLYWANQMQTGLASRSVYKLQGQTRSLFWDFNLPVLGLLSRPNIERNYKINDFSFGGIVQVMHYQPQIIGLINNFQVHSRIGFIFPITQKKQAQVGYHLDHMQVFTKYSNQFIQSSHQMFFGINL</sequence>
<reference evidence="1" key="1">
    <citation type="submission" date="2022-03" db="EMBL/GenBank/DDBJ databases">
        <title>De novo assembled genomes of Belliella spp. (Cyclobacteriaceae) strains.</title>
        <authorList>
            <person name="Szabo A."/>
            <person name="Korponai K."/>
            <person name="Felfoldi T."/>
        </authorList>
    </citation>
    <scope>NUCLEOTIDE SEQUENCE</scope>
    <source>
        <strain evidence="1">DSM 111904</strain>
    </source>
</reference>